<evidence type="ECO:0000259" key="1">
    <source>
        <dbReference type="PROSITE" id="PS51186"/>
    </source>
</evidence>
<comment type="caution">
    <text evidence="2">The sequence shown here is derived from an EMBL/GenBank/DDBJ whole genome shotgun (WGS) entry which is preliminary data.</text>
</comment>
<dbReference type="GO" id="GO:0005737">
    <property type="term" value="C:cytoplasm"/>
    <property type="evidence" value="ECO:0007669"/>
    <property type="project" value="TreeGrafter"/>
</dbReference>
<organism evidence="2 3">
    <name type="scientific">Rugosimonospora africana</name>
    <dbReference type="NCBI Taxonomy" id="556532"/>
    <lineage>
        <taxon>Bacteria</taxon>
        <taxon>Bacillati</taxon>
        <taxon>Actinomycetota</taxon>
        <taxon>Actinomycetes</taxon>
        <taxon>Micromonosporales</taxon>
        <taxon>Micromonosporaceae</taxon>
        <taxon>Rugosimonospora</taxon>
    </lineage>
</organism>
<evidence type="ECO:0000313" key="3">
    <source>
        <dbReference type="Proteomes" id="UP000642748"/>
    </source>
</evidence>
<protein>
    <recommendedName>
        <fullName evidence="1">N-acetyltransferase domain-containing protein</fullName>
    </recommendedName>
</protein>
<dbReference type="CDD" id="cd04301">
    <property type="entry name" value="NAT_SF"/>
    <property type="match status" value="1"/>
</dbReference>
<dbReference type="InterPro" id="IPR051908">
    <property type="entry name" value="Ribosomal_N-acetyltransferase"/>
</dbReference>
<evidence type="ECO:0000313" key="2">
    <source>
        <dbReference type="EMBL" id="GIH17086.1"/>
    </source>
</evidence>
<dbReference type="PANTHER" id="PTHR43441:SF6">
    <property type="entry name" value="N-ACETYLTRANSFERASE DOMAIN-CONTAINING PROTEIN"/>
    <property type="match status" value="1"/>
</dbReference>
<dbReference type="InterPro" id="IPR016181">
    <property type="entry name" value="Acyl_CoA_acyltransferase"/>
</dbReference>
<feature type="domain" description="N-acetyltransferase" evidence="1">
    <location>
        <begin position="7"/>
        <end position="153"/>
    </location>
</feature>
<accession>A0A8J3QV70</accession>
<dbReference type="InterPro" id="IPR000182">
    <property type="entry name" value="GNAT_dom"/>
</dbReference>
<keyword evidence="3" id="KW-1185">Reference proteome</keyword>
<dbReference type="Pfam" id="PF13302">
    <property type="entry name" value="Acetyltransf_3"/>
    <property type="match status" value="1"/>
</dbReference>
<sequence length="153" mass="17006">MIPTERLRLHPLDTDGARAIVDGQRDDRWHAEFPRDDDRDAAGMVLERYHEIFGSFVIVECASELVVGTIGFFGPPDASGTVVVGYGLVRAARGSGYASEALRGLVEFAFARDVRRIVADTERDNVASQRVLEKAGFSRTHSTDEVHWYALVR</sequence>
<gene>
    <name evidence="2" type="ORF">Raf01_52580</name>
</gene>
<dbReference type="GO" id="GO:0008999">
    <property type="term" value="F:protein-N-terminal-alanine acetyltransferase activity"/>
    <property type="evidence" value="ECO:0007669"/>
    <property type="project" value="TreeGrafter"/>
</dbReference>
<dbReference type="EMBL" id="BONZ01000049">
    <property type="protein sequence ID" value="GIH17086.1"/>
    <property type="molecule type" value="Genomic_DNA"/>
</dbReference>
<dbReference type="Gene3D" id="3.40.630.30">
    <property type="match status" value="1"/>
</dbReference>
<dbReference type="GO" id="GO:1990189">
    <property type="term" value="F:protein N-terminal-serine acetyltransferase activity"/>
    <property type="evidence" value="ECO:0007669"/>
    <property type="project" value="TreeGrafter"/>
</dbReference>
<dbReference type="Proteomes" id="UP000642748">
    <property type="component" value="Unassembled WGS sequence"/>
</dbReference>
<dbReference type="PROSITE" id="PS51186">
    <property type="entry name" value="GNAT"/>
    <property type="match status" value="1"/>
</dbReference>
<dbReference type="SUPFAM" id="SSF55729">
    <property type="entry name" value="Acyl-CoA N-acyltransferases (Nat)"/>
    <property type="match status" value="1"/>
</dbReference>
<name>A0A8J3QV70_9ACTN</name>
<dbReference type="RefSeq" id="WP_239133913.1">
    <property type="nucleotide sequence ID" value="NZ_BONZ01000049.1"/>
</dbReference>
<dbReference type="PANTHER" id="PTHR43441">
    <property type="entry name" value="RIBOSOMAL-PROTEIN-SERINE ACETYLTRANSFERASE"/>
    <property type="match status" value="1"/>
</dbReference>
<dbReference type="AlphaFoldDB" id="A0A8J3QV70"/>
<proteinExistence type="predicted"/>
<reference evidence="2" key="1">
    <citation type="submission" date="2021-01" db="EMBL/GenBank/DDBJ databases">
        <title>Whole genome shotgun sequence of Rugosimonospora africana NBRC 104875.</title>
        <authorList>
            <person name="Komaki H."/>
            <person name="Tamura T."/>
        </authorList>
    </citation>
    <scope>NUCLEOTIDE SEQUENCE</scope>
    <source>
        <strain evidence="2">NBRC 104875</strain>
    </source>
</reference>